<evidence type="ECO:0000256" key="1">
    <source>
        <dbReference type="SAM" id="MobiDB-lite"/>
    </source>
</evidence>
<name>A0ABQ7QID2_PLUXY</name>
<gene>
    <name evidence="3" type="ORF">JYU34_010029</name>
</gene>
<proteinExistence type="predicted"/>
<keyword evidence="2" id="KW-0732">Signal</keyword>
<dbReference type="EMBL" id="JAHIBW010000014">
    <property type="protein sequence ID" value="KAG7304683.1"/>
    <property type="molecule type" value="Genomic_DNA"/>
</dbReference>
<feature type="chain" id="PRO_5045041842" evidence="2">
    <location>
        <begin position="19"/>
        <end position="178"/>
    </location>
</feature>
<organism evidence="3 4">
    <name type="scientific">Plutella xylostella</name>
    <name type="common">Diamondback moth</name>
    <name type="synonym">Plutella maculipennis</name>
    <dbReference type="NCBI Taxonomy" id="51655"/>
    <lineage>
        <taxon>Eukaryota</taxon>
        <taxon>Metazoa</taxon>
        <taxon>Ecdysozoa</taxon>
        <taxon>Arthropoda</taxon>
        <taxon>Hexapoda</taxon>
        <taxon>Insecta</taxon>
        <taxon>Pterygota</taxon>
        <taxon>Neoptera</taxon>
        <taxon>Endopterygota</taxon>
        <taxon>Lepidoptera</taxon>
        <taxon>Glossata</taxon>
        <taxon>Ditrysia</taxon>
        <taxon>Yponomeutoidea</taxon>
        <taxon>Plutellidae</taxon>
        <taxon>Plutella</taxon>
    </lineage>
</organism>
<feature type="region of interest" description="Disordered" evidence="1">
    <location>
        <begin position="32"/>
        <end position="55"/>
    </location>
</feature>
<sequence length="178" mass="20334">MFELSSLFFCFLLTVSNGQDIAQEIQRVQNIMNNPNSNSNPNSNNGNTGNTNMPSDAATIFAMDRSQDTDKNYYQKQGYGDREYEYKSGNGNAYNNYGFNNYNQNFDGGNNQSIIRPCYDLSCVRKYFADHSRCKPVYGQVPEPYYRPQANYLLSFFNLTVTSTGIHYRGLQGVIQDF</sequence>
<reference evidence="3 4" key="1">
    <citation type="submission" date="2021-06" db="EMBL/GenBank/DDBJ databases">
        <title>A haploid diamondback moth (Plutella xylostella L.) genome assembly resolves 31 chromosomes and identifies a diamide resistance mutation.</title>
        <authorList>
            <person name="Ward C.M."/>
            <person name="Perry K.D."/>
            <person name="Baker G."/>
            <person name="Powis K."/>
            <person name="Heckel D.G."/>
            <person name="Baxter S.W."/>
        </authorList>
    </citation>
    <scope>NUCLEOTIDE SEQUENCE [LARGE SCALE GENOMIC DNA]</scope>
    <source>
        <strain evidence="3 4">LV</strain>
        <tissue evidence="3">Single pupa</tissue>
    </source>
</reference>
<evidence type="ECO:0000313" key="4">
    <source>
        <dbReference type="Proteomes" id="UP000823941"/>
    </source>
</evidence>
<comment type="caution">
    <text evidence="3">The sequence shown here is derived from an EMBL/GenBank/DDBJ whole genome shotgun (WGS) entry which is preliminary data.</text>
</comment>
<dbReference type="InterPro" id="IPR009911">
    <property type="entry name" value="Fibroin_P25"/>
</dbReference>
<evidence type="ECO:0000313" key="3">
    <source>
        <dbReference type="EMBL" id="KAG7304683.1"/>
    </source>
</evidence>
<evidence type="ECO:0000256" key="2">
    <source>
        <dbReference type="SAM" id="SignalP"/>
    </source>
</evidence>
<accession>A0ABQ7QID2</accession>
<dbReference type="Pfam" id="PF07294">
    <property type="entry name" value="Fibroin_P25"/>
    <property type="match status" value="1"/>
</dbReference>
<keyword evidence="4" id="KW-1185">Reference proteome</keyword>
<feature type="signal peptide" evidence="2">
    <location>
        <begin position="1"/>
        <end position="18"/>
    </location>
</feature>
<dbReference type="Proteomes" id="UP000823941">
    <property type="component" value="Chromosome 14"/>
</dbReference>
<protein>
    <submittedName>
        <fullName evidence="3">Uncharacterized protein</fullName>
    </submittedName>
</protein>